<dbReference type="Pfam" id="PF13439">
    <property type="entry name" value="Glyco_transf_4"/>
    <property type="match status" value="1"/>
</dbReference>
<keyword evidence="3" id="KW-0328">Glycosyltransferase</keyword>
<dbReference type="EMBL" id="JAALHA020000002">
    <property type="protein sequence ID" value="MDR9894336.1"/>
    <property type="molecule type" value="Genomic_DNA"/>
</dbReference>
<reference evidence="4" key="1">
    <citation type="journal article" date="2021" name="Science">
        <title>Hunting the eagle killer: A cyanobacterial neurotoxin causes vacuolar myelinopathy.</title>
        <authorList>
            <person name="Breinlinger S."/>
            <person name="Phillips T.J."/>
            <person name="Haram B.N."/>
            <person name="Mares J."/>
            <person name="Martinez Yerena J.A."/>
            <person name="Hrouzek P."/>
            <person name="Sobotka R."/>
            <person name="Henderson W.M."/>
            <person name="Schmieder P."/>
            <person name="Williams S.M."/>
            <person name="Lauderdale J.D."/>
            <person name="Wilde H.D."/>
            <person name="Gerrin W."/>
            <person name="Kust A."/>
            <person name="Washington J.W."/>
            <person name="Wagner C."/>
            <person name="Geier B."/>
            <person name="Liebeke M."/>
            <person name="Enke H."/>
            <person name="Niedermeyer T.H.J."/>
            <person name="Wilde S.B."/>
        </authorList>
    </citation>
    <scope>NUCLEOTIDE SEQUENCE [LARGE SCALE GENOMIC DNA]</scope>
    <source>
        <strain evidence="4">Thurmond2011</strain>
    </source>
</reference>
<evidence type="ECO:0000259" key="1">
    <source>
        <dbReference type="Pfam" id="PF00534"/>
    </source>
</evidence>
<feature type="domain" description="Glycosyltransferase subfamily 4-like N-terminal" evidence="2">
    <location>
        <begin position="14"/>
        <end position="185"/>
    </location>
</feature>
<dbReference type="Pfam" id="PF00534">
    <property type="entry name" value="Glycos_transf_1"/>
    <property type="match status" value="1"/>
</dbReference>
<evidence type="ECO:0000313" key="4">
    <source>
        <dbReference type="Proteomes" id="UP000667802"/>
    </source>
</evidence>
<dbReference type="Gene3D" id="3.40.50.2000">
    <property type="entry name" value="Glycogen Phosphorylase B"/>
    <property type="match status" value="2"/>
</dbReference>
<name>A0AAP5M3Z4_9CYAN</name>
<sequence>MKILHIIPGIGSVYGGTSKIVIELAQATGSLGLSVDIVTTNANGSTTLDVPLCKWITEKYYRIQYFPYWNFLDYKITISLTSWLFQHVSEYDVVNTHAIFSYPVLIANLACHLRRVPYVINPHGMLEPWALNYKAWKKKVYFSLLEKPALQNSGALILAPTEAKSIKALHLNTPIFAIPNGVHPSDFEISPDLELFYQRFPDTRNKTLIVFLGRIHPKKGLDLLATAFSRVHRQFPQTHLIVAGPDNTGFLPTVKNYFVKVNCSEAVTFTGMLTGSIKYAALAAASIYVAPYYSEGFSMSILEGMAAELPCVITVGCNFPEAGLAQAAYIVDIDANAIANALIQYLSNPQQAKDMGKRARQFIFNNYTWEKIAQNIINAYTKILSEKRIRSI</sequence>
<keyword evidence="3" id="KW-0808">Transferase</keyword>
<gene>
    <name evidence="3" type="ORF">G7B40_007085</name>
</gene>
<dbReference type="PANTHER" id="PTHR12526">
    <property type="entry name" value="GLYCOSYLTRANSFERASE"/>
    <property type="match status" value="1"/>
</dbReference>
<dbReference type="AlphaFoldDB" id="A0AAP5M3Z4"/>
<dbReference type="Proteomes" id="UP000667802">
    <property type="component" value="Unassembled WGS sequence"/>
</dbReference>
<proteinExistence type="predicted"/>
<comment type="caution">
    <text evidence="3">The sequence shown here is derived from an EMBL/GenBank/DDBJ whole genome shotgun (WGS) entry which is preliminary data.</text>
</comment>
<dbReference type="PANTHER" id="PTHR12526:SF637">
    <property type="entry name" value="GLYCOSYLTRANSFERASE EPSF-RELATED"/>
    <property type="match status" value="1"/>
</dbReference>
<dbReference type="InterPro" id="IPR028098">
    <property type="entry name" value="Glyco_trans_4-like_N"/>
</dbReference>
<evidence type="ECO:0000313" key="3">
    <source>
        <dbReference type="EMBL" id="MDR9894336.1"/>
    </source>
</evidence>
<dbReference type="InterPro" id="IPR001296">
    <property type="entry name" value="Glyco_trans_1"/>
</dbReference>
<protein>
    <submittedName>
        <fullName evidence="3">Glycosyltransferase</fullName>
        <ecNumber evidence="3">2.4.-.-</ecNumber>
    </submittedName>
</protein>
<dbReference type="RefSeq" id="WP_208349795.1">
    <property type="nucleotide sequence ID" value="NZ_JAALHA020000002.1"/>
</dbReference>
<dbReference type="GO" id="GO:0016757">
    <property type="term" value="F:glycosyltransferase activity"/>
    <property type="evidence" value="ECO:0007669"/>
    <property type="project" value="UniProtKB-KW"/>
</dbReference>
<dbReference type="EC" id="2.4.-.-" evidence="3"/>
<organism evidence="3 4">
    <name type="scientific">Aetokthonos hydrillicola Thurmond2011</name>
    <dbReference type="NCBI Taxonomy" id="2712845"/>
    <lineage>
        <taxon>Bacteria</taxon>
        <taxon>Bacillati</taxon>
        <taxon>Cyanobacteriota</taxon>
        <taxon>Cyanophyceae</taxon>
        <taxon>Nostocales</taxon>
        <taxon>Hapalosiphonaceae</taxon>
        <taxon>Aetokthonos</taxon>
    </lineage>
</organism>
<dbReference type="SUPFAM" id="SSF53756">
    <property type="entry name" value="UDP-Glycosyltransferase/glycogen phosphorylase"/>
    <property type="match status" value="1"/>
</dbReference>
<accession>A0AAP5M3Z4</accession>
<feature type="domain" description="Glycosyl transferase family 1" evidence="1">
    <location>
        <begin position="205"/>
        <end position="361"/>
    </location>
</feature>
<keyword evidence="4" id="KW-1185">Reference proteome</keyword>
<evidence type="ECO:0000259" key="2">
    <source>
        <dbReference type="Pfam" id="PF13439"/>
    </source>
</evidence>